<evidence type="ECO:0000256" key="1">
    <source>
        <dbReference type="ARBA" id="ARBA00022475"/>
    </source>
</evidence>
<sequence>MQRRKFKKRDRSISKKIWRIGLGVLVLFLILDAYLLLTSRFFNIKSVEIVLDKVNCTDEVTIKKEASFSGKNFFFVNIQKFENQIKKKYICIKSANLTKDFPDKVKIEITGREAIATLILLNTEESTHSASLENIASIYAALIKEQSSDKYLVDLEGIVFSKAGQITGPKLFFRGNLSIGKKVEEKIVENALEILTKLKSFEVNVSNAIIYPDDSFLLYPLIGKPGIIFTLKKNIEIQLASLQLILTQAKIEEQEMEFIDLRYDKPIIKYVPEKSNYGKR</sequence>
<name>A0A1F5KBZ8_9BACT</name>
<evidence type="ECO:0000256" key="5">
    <source>
        <dbReference type="ARBA" id="ARBA00023306"/>
    </source>
</evidence>
<keyword evidence="5" id="KW-0131">Cell cycle</keyword>
<dbReference type="AlphaFoldDB" id="A0A1F5KBZ8"/>
<protein>
    <recommendedName>
        <fullName evidence="7">POTRA domain-containing protein</fullName>
    </recommendedName>
</protein>
<feature type="domain" description="POTRA" evidence="7">
    <location>
        <begin position="42"/>
        <end position="110"/>
    </location>
</feature>
<gene>
    <name evidence="8" type="ORF">A3F00_03155</name>
</gene>
<evidence type="ECO:0000256" key="4">
    <source>
        <dbReference type="ARBA" id="ARBA00022989"/>
    </source>
</evidence>
<dbReference type="Proteomes" id="UP000176527">
    <property type="component" value="Unassembled WGS sequence"/>
</dbReference>
<dbReference type="EMBL" id="MFDE01000025">
    <property type="protein sequence ID" value="OGE38295.1"/>
    <property type="molecule type" value="Genomic_DNA"/>
</dbReference>
<dbReference type="PANTHER" id="PTHR37820">
    <property type="entry name" value="CELL DIVISION PROTEIN DIVIB"/>
    <property type="match status" value="1"/>
</dbReference>
<keyword evidence="3 6" id="KW-0812">Transmembrane</keyword>
<dbReference type="PANTHER" id="PTHR37820:SF1">
    <property type="entry name" value="CELL DIVISION PROTEIN FTSQ"/>
    <property type="match status" value="1"/>
</dbReference>
<evidence type="ECO:0000256" key="3">
    <source>
        <dbReference type="ARBA" id="ARBA00022692"/>
    </source>
</evidence>
<evidence type="ECO:0000256" key="2">
    <source>
        <dbReference type="ARBA" id="ARBA00022618"/>
    </source>
</evidence>
<dbReference type="Pfam" id="PF08478">
    <property type="entry name" value="POTRA_1"/>
    <property type="match status" value="1"/>
</dbReference>
<dbReference type="InterPro" id="IPR013685">
    <property type="entry name" value="POTRA_FtsQ_type"/>
</dbReference>
<dbReference type="Gene3D" id="3.10.20.310">
    <property type="entry name" value="membrane protein fhac"/>
    <property type="match status" value="1"/>
</dbReference>
<organism evidence="8 9">
    <name type="scientific">Candidatus Daviesbacteria bacterium RIFCSPHIGHO2_12_FULL_37_11</name>
    <dbReference type="NCBI Taxonomy" id="1797777"/>
    <lineage>
        <taxon>Bacteria</taxon>
        <taxon>Candidatus Daviesiibacteriota</taxon>
    </lineage>
</organism>
<proteinExistence type="predicted"/>
<evidence type="ECO:0000313" key="9">
    <source>
        <dbReference type="Proteomes" id="UP000176527"/>
    </source>
</evidence>
<dbReference type="GO" id="GO:0005886">
    <property type="term" value="C:plasma membrane"/>
    <property type="evidence" value="ECO:0007669"/>
    <property type="project" value="TreeGrafter"/>
</dbReference>
<accession>A0A1F5KBZ8</accession>
<reference evidence="8 9" key="1">
    <citation type="journal article" date="2016" name="Nat. Commun.">
        <title>Thousands of microbial genomes shed light on interconnected biogeochemical processes in an aquifer system.</title>
        <authorList>
            <person name="Anantharaman K."/>
            <person name="Brown C.T."/>
            <person name="Hug L.A."/>
            <person name="Sharon I."/>
            <person name="Castelle C.J."/>
            <person name="Probst A.J."/>
            <person name="Thomas B.C."/>
            <person name="Singh A."/>
            <person name="Wilkins M.J."/>
            <person name="Karaoz U."/>
            <person name="Brodie E.L."/>
            <person name="Williams K.H."/>
            <person name="Hubbard S.S."/>
            <person name="Banfield J.F."/>
        </authorList>
    </citation>
    <scope>NUCLEOTIDE SEQUENCE [LARGE SCALE GENOMIC DNA]</scope>
</reference>
<keyword evidence="4 6" id="KW-1133">Transmembrane helix</keyword>
<evidence type="ECO:0000256" key="6">
    <source>
        <dbReference type="SAM" id="Phobius"/>
    </source>
</evidence>
<feature type="transmembrane region" description="Helical" evidence="6">
    <location>
        <begin position="20"/>
        <end position="37"/>
    </location>
</feature>
<dbReference type="InterPro" id="IPR050487">
    <property type="entry name" value="FtsQ_DivIB"/>
</dbReference>
<keyword evidence="1" id="KW-1003">Cell membrane</keyword>
<keyword evidence="6" id="KW-0472">Membrane</keyword>
<comment type="caution">
    <text evidence="8">The sequence shown here is derived from an EMBL/GenBank/DDBJ whole genome shotgun (WGS) entry which is preliminary data.</text>
</comment>
<dbReference type="GO" id="GO:0051301">
    <property type="term" value="P:cell division"/>
    <property type="evidence" value="ECO:0007669"/>
    <property type="project" value="UniProtKB-KW"/>
</dbReference>
<evidence type="ECO:0000259" key="7">
    <source>
        <dbReference type="Pfam" id="PF08478"/>
    </source>
</evidence>
<keyword evidence="2" id="KW-0132">Cell division</keyword>
<evidence type="ECO:0000313" key="8">
    <source>
        <dbReference type="EMBL" id="OGE38295.1"/>
    </source>
</evidence>